<accession>D1PN19</accession>
<reference evidence="1" key="1">
    <citation type="submission" date="2009-12" db="EMBL/GenBank/DDBJ databases">
        <authorList>
            <person name="Weinstock G."/>
            <person name="Sodergren E."/>
            <person name="Clifton S."/>
            <person name="Fulton L."/>
            <person name="Fulton B."/>
            <person name="Courtney L."/>
            <person name="Fronick C."/>
            <person name="Harrison M."/>
            <person name="Strong C."/>
            <person name="Farmer C."/>
            <person name="Delahaunty K."/>
            <person name="Markovic C."/>
            <person name="Hall O."/>
            <person name="Minx P."/>
            <person name="Tomlinson C."/>
            <person name="Mitreva M."/>
            <person name="Nelson J."/>
            <person name="Hou S."/>
            <person name="Wollam A."/>
            <person name="Pepin K.H."/>
            <person name="Johnson M."/>
            <person name="Bhonagiri V."/>
            <person name="Nash W.E."/>
            <person name="Warren W."/>
            <person name="Chinwalla A."/>
            <person name="Mardis E.R."/>
            <person name="Wilson R.K."/>
        </authorList>
    </citation>
    <scope>NUCLEOTIDE SEQUENCE [LARGE SCALE GENOMIC DNA]</scope>
    <source>
        <strain evidence="1">DSM 15176</strain>
    </source>
</reference>
<keyword evidence="2" id="KW-1185">Reference proteome</keyword>
<dbReference type="RefSeq" id="WP_007047114.1">
    <property type="nucleotide sequence ID" value="NZ_GG704769.1"/>
</dbReference>
<dbReference type="eggNOG" id="COG1533">
    <property type="taxonomic scope" value="Bacteria"/>
</dbReference>
<evidence type="ECO:0000313" key="2">
    <source>
        <dbReference type="Proteomes" id="UP000003438"/>
    </source>
</evidence>
<organism evidence="1 2">
    <name type="scientific">Subdoligranulum variabile DSM 15176</name>
    <dbReference type="NCBI Taxonomy" id="411471"/>
    <lineage>
        <taxon>Bacteria</taxon>
        <taxon>Bacillati</taxon>
        <taxon>Bacillota</taxon>
        <taxon>Clostridia</taxon>
        <taxon>Eubacteriales</taxon>
        <taxon>Oscillospiraceae</taxon>
        <taxon>Subdoligranulum</taxon>
    </lineage>
</organism>
<dbReference type="AlphaFoldDB" id="D1PN19"/>
<evidence type="ECO:0008006" key="3">
    <source>
        <dbReference type="Google" id="ProtNLM"/>
    </source>
</evidence>
<dbReference type="Pfam" id="PF08902">
    <property type="entry name" value="DUF1848"/>
    <property type="match status" value="1"/>
</dbReference>
<comment type="caution">
    <text evidence="1">The sequence shown here is derived from an EMBL/GenBank/DDBJ whole genome shotgun (WGS) entry which is preliminary data.</text>
</comment>
<dbReference type="Proteomes" id="UP000003438">
    <property type="component" value="Unassembled WGS sequence"/>
</dbReference>
<dbReference type="EMBL" id="ACBY02000023">
    <property type="protein sequence ID" value="EFB75953.1"/>
    <property type="molecule type" value="Genomic_DNA"/>
</dbReference>
<name>D1PN19_9FIRM</name>
<protein>
    <recommendedName>
        <fullName evidence="3">DNA repair photolyase</fullName>
    </recommendedName>
</protein>
<gene>
    <name evidence="1" type="ORF">SUBVAR_05733</name>
</gene>
<proteinExistence type="predicted"/>
<dbReference type="STRING" id="411471.SUBVAR_05733"/>
<dbReference type="HOGENOM" id="CLU_069130_0_0_9"/>
<dbReference type="OrthoDB" id="9771212at2"/>
<dbReference type="InterPro" id="IPR014998">
    <property type="entry name" value="DUF1848"/>
</dbReference>
<evidence type="ECO:0000313" key="1">
    <source>
        <dbReference type="EMBL" id="EFB75953.1"/>
    </source>
</evidence>
<sequence length="315" mass="36359">MNPLIISASRRTDIPAYYADWFYNRIREGYVCVRNPMNFHQVSRIDLSPDVVDGIVFWTKNPLPLMSRLEELWAYPFYFQFTLTPYGKDVEPGVPSKNDVILPAFQELSRRIGPERVIWRYDPILFTDRYTMDYHITFFRQLARRLEGYTHKCIISFVDLYRNTQANMNGLGFAPLTEKEIMGLAQRLADIAGKHHLVLETCAEQIDLSPYGVAHGHCIDRTLLEQIAGYRLALEKDKNQRPECGCMASIDIGMYDTCRHGCKYCYATHSLKTVARNTQAHAPNSPLLCGQILPEDVVKERAVKSYKEEFPQFSL</sequence>